<dbReference type="PANTHER" id="PTHR16023">
    <property type="entry name" value="TAX1 BINDING PROTEIN-RELATED"/>
    <property type="match status" value="1"/>
</dbReference>
<dbReference type="PANTHER" id="PTHR16023:SF0">
    <property type="entry name" value="PROTEIN VAC14 HOMOLOG"/>
    <property type="match status" value="1"/>
</dbReference>
<gene>
    <name evidence="1" type="ORF">VitviT2T_026805</name>
</gene>
<proteinExistence type="predicted"/>
<protein>
    <submittedName>
        <fullName evidence="1">Uncharacterized protein</fullName>
    </submittedName>
</protein>
<dbReference type="InterPro" id="IPR026825">
    <property type="entry name" value="Vac14"/>
</dbReference>
<organism evidence="1 2">
    <name type="scientific">Vitis vinifera</name>
    <name type="common">Grape</name>
    <dbReference type="NCBI Taxonomy" id="29760"/>
    <lineage>
        <taxon>Eukaryota</taxon>
        <taxon>Viridiplantae</taxon>
        <taxon>Streptophyta</taxon>
        <taxon>Embryophyta</taxon>
        <taxon>Tracheophyta</taxon>
        <taxon>Spermatophyta</taxon>
        <taxon>Magnoliopsida</taxon>
        <taxon>eudicotyledons</taxon>
        <taxon>Gunneridae</taxon>
        <taxon>Pentapetalae</taxon>
        <taxon>rosids</taxon>
        <taxon>Vitales</taxon>
        <taxon>Vitaceae</taxon>
        <taxon>Viteae</taxon>
        <taxon>Vitis</taxon>
    </lineage>
</organism>
<reference evidence="1 2" key="1">
    <citation type="journal article" date="2023" name="Hortic Res">
        <title>The complete reference genome for grapevine (Vitis vinifera L.) genetics and breeding.</title>
        <authorList>
            <person name="Shi X."/>
            <person name="Cao S."/>
            <person name="Wang X."/>
            <person name="Huang S."/>
            <person name="Wang Y."/>
            <person name="Liu Z."/>
            <person name="Liu W."/>
            <person name="Leng X."/>
            <person name="Peng Y."/>
            <person name="Wang N."/>
            <person name="Wang Y."/>
            <person name="Ma Z."/>
            <person name="Xu X."/>
            <person name="Zhang F."/>
            <person name="Xue H."/>
            <person name="Zhong H."/>
            <person name="Wang Y."/>
            <person name="Zhang K."/>
            <person name="Velt A."/>
            <person name="Avia K."/>
            <person name="Holtgrawe D."/>
            <person name="Grimplet J."/>
            <person name="Matus J.T."/>
            <person name="Ware D."/>
            <person name="Wu X."/>
            <person name="Wang H."/>
            <person name="Liu C."/>
            <person name="Fang Y."/>
            <person name="Rustenholz C."/>
            <person name="Cheng Z."/>
            <person name="Xiao H."/>
            <person name="Zhou Y."/>
        </authorList>
    </citation>
    <scope>NUCLEOTIDE SEQUENCE [LARGE SCALE GENOMIC DNA]</scope>
    <source>
        <strain evidence="2">cv. Pinot noir / PN40024</strain>
        <tissue evidence="1">Leaf</tissue>
    </source>
</reference>
<accession>A0ABY9DN25</accession>
<name>A0ABY9DN25_VITVI</name>
<keyword evidence="2" id="KW-1185">Reference proteome</keyword>
<evidence type="ECO:0000313" key="1">
    <source>
        <dbReference type="EMBL" id="WKA09128.1"/>
    </source>
</evidence>
<dbReference type="Proteomes" id="UP001227230">
    <property type="component" value="Chromosome 17"/>
</dbReference>
<dbReference type="Pfam" id="PF12755">
    <property type="entry name" value="Vac14_Fab1_bd"/>
    <property type="match status" value="1"/>
</dbReference>
<dbReference type="EMBL" id="CP126664">
    <property type="protein sequence ID" value="WKA09128.1"/>
    <property type="molecule type" value="Genomic_DNA"/>
</dbReference>
<evidence type="ECO:0000313" key="2">
    <source>
        <dbReference type="Proteomes" id="UP001227230"/>
    </source>
</evidence>
<sequence>MDFFCISHNPLVVLNSFADQDSRVDHYFACEALYDIARVISFVREDFFNIFHQNFCALSKLSAGLRCQCEKCYSALDWLFKVIK</sequence>